<sequence length="260" mass="29873">MKKQFWVIGLLLAIIIPIGTVWGLRQYQLKQFNTLHHTRNLTIIEDVPSISAIGTHHTGQFENQVIFFSQSDESSAISQEIKNHLDSLTPRHVGLLSQEWLVIFPRTKKEPLLKGVTTYDLVQETYQAKGIETKLAHEEIISTFYADADSKPITLENLIADKESFRKILDTVLYDSEEPQAKQARLDLLALFDQEDWSSIDFTIEKDTLLVDKASISLSIFLDSLNRDYFTEQALNDFQEIEQARQLMETSEEAVVIHYN</sequence>
<name>A0ABV2FK31_9STRE</name>
<evidence type="ECO:0000313" key="2">
    <source>
        <dbReference type="EMBL" id="MET3558940.1"/>
    </source>
</evidence>
<dbReference type="RefSeq" id="WP_354366049.1">
    <property type="nucleotide sequence ID" value="NZ_JBEPLO010000028.1"/>
</dbReference>
<organism evidence="2 3">
    <name type="scientific">Streptococcus rupicaprae</name>
    <dbReference type="NCBI Taxonomy" id="759619"/>
    <lineage>
        <taxon>Bacteria</taxon>
        <taxon>Bacillati</taxon>
        <taxon>Bacillota</taxon>
        <taxon>Bacilli</taxon>
        <taxon>Lactobacillales</taxon>
        <taxon>Streptococcaceae</taxon>
        <taxon>Streptococcus</taxon>
    </lineage>
</organism>
<dbReference type="SUPFAM" id="SSF144015">
    <property type="entry name" value="Peptidoglycan deacetylase N-terminal noncatalytic region"/>
    <property type="match status" value="1"/>
</dbReference>
<dbReference type="Proteomes" id="UP001549122">
    <property type="component" value="Unassembled WGS sequence"/>
</dbReference>
<gene>
    <name evidence="2" type="ORF">ABID29_002083</name>
</gene>
<dbReference type="InterPro" id="IPR040802">
    <property type="entry name" value="PgdA_N"/>
</dbReference>
<evidence type="ECO:0000259" key="1">
    <source>
        <dbReference type="Pfam" id="PF18627"/>
    </source>
</evidence>
<proteinExistence type="predicted"/>
<accession>A0ABV2FK31</accession>
<comment type="caution">
    <text evidence="2">The sequence shown here is derived from an EMBL/GenBank/DDBJ whole genome shotgun (WGS) entry which is preliminary data.</text>
</comment>
<dbReference type="Pfam" id="PF18627">
    <property type="entry name" value="PgdA_N"/>
    <property type="match status" value="1"/>
</dbReference>
<reference evidence="2 3" key="1">
    <citation type="submission" date="2024-06" db="EMBL/GenBank/DDBJ databases">
        <title>Genomic Encyclopedia of Type Strains, Phase IV (KMG-IV): sequencing the most valuable type-strain genomes for metagenomic binning, comparative biology and taxonomic classification.</title>
        <authorList>
            <person name="Goeker M."/>
        </authorList>
    </citation>
    <scope>NUCLEOTIDE SEQUENCE [LARGE SCALE GENOMIC DNA]</scope>
    <source>
        <strain evidence="2 3">DSM 28303</strain>
    </source>
</reference>
<keyword evidence="3" id="KW-1185">Reference proteome</keyword>
<feature type="domain" description="Peptidoglycan GlcNAc deacetylase N-terminal" evidence="1">
    <location>
        <begin position="106"/>
        <end position="239"/>
    </location>
</feature>
<protein>
    <recommendedName>
        <fullName evidence="1">Peptidoglycan GlcNAc deacetylase N-terminal domain-containing protein</fullName>
    </recommendedName>
</protein>
<evidence type="ECO:0000313" key="3">
    <source>
        <dbReference type="Proteomes" id="UP001549122"/>
    </source>
</evidence>
<dbReference type="EMBL" id="JBEPLO010000028">
    <property type="protein sequence ID" value="MET3558940.1"/>
    <property type="molecule type" value="Genomic_DNA"/>
</dbReference>